<comment type="caution">
    <text evidence="1">The sequence shown here is derived from an EMBL/GenBank/DDBJ whole genome shotgun (WGS) entry which is preliminary data.</text>
</comment>
<dbReference type="Proteomes" id="UP000440716">
    <property type="component" value="Unassembled WGS sequence"/>
</dbReference>
<sequence length="280" mass="31915">MNYHLATRFGRNSHQISGREALDNEALYRHVPSIFAREAHDSRSERYVYVPTIEIVEGLRREGWFPFFAVQAVPRNDDRHGHAKHMLRLRRDGGIGKPEAAEVVIVNSHDGTSAFQLFSGMIRFVCTNSMIAGECFEEVRVPHKGNIQNEIIEGVYTVAEDFPRLIESVETMKETQLSQDERLVLAEASLVARYGEEESPLRPEQIIEPRRREDAGSSLWRTFNTLQEHLTKGGLHGSRRNAEGRIRRSQTRAINGIEQNVTLNRALWTLAEGMQRIKAG</sequence>
<name>A0A7K1RKS3_AGRVI</name>
<dbReference type="InterPro" id="IPR026325">
    <property type="entry name" value="DUF932"/>
</dbReference>
<organism evidence="1 2">
    <name type="scientific">Agrobacterium vitis</name>
    <name type="common">Rhizobium vitis</name>
    <dbReference type="NCBI Taxonomy" id="373"/>
    <lineage>
        <taxon>Bacteria</taxon>
        <taxon>Pseudomonadati</taxon>
        <taxon>Pseudomonadota</taxon>
        <taxon>Alphaproteobacteria</taxon>
        <taxon>Hyphomicrobiales</taxon>
        <taxon>Rhizobiaceae</taxon>
        <taxon>Rhizobium/Agrobacterium group</taxon>
        <taxon>Agrobacterium</taxon>
    </lineage>
</organism>
<dbReference type="RefSeq" id="WP_156592283.1">
    <property type="nucleotide sequence ID" value="NZ_WPHU01000009.1"/>
</dbReference>
<proteinExistence type="predicted"/>
<dbReference type="AlphaFoldDB" id="A0A7K1RKS3"/>
<protein>
    <submittedName>
        <fullName evidence="1">DUF932 domain-containing protein</fullName>
    </submittedName>
</protein>
<gene>
    <name evidence="1" type="ORF">GOZ88_20455</name>
</gene>
<evidence type="ECO:0000313" key="2">
    <source>
        <dbReference type="Proteomes" id="UP000440716"/>
    </source>
</evidence>
<evidence type="ECO:0000313" key="1">
    <source>
        <dbReference type="EMBL" id="MVA58479.1"/>
    </source>
</evidence>
<reference evidence="1 2" key="1">
    <citation type="submission" date="2019-12" db="EMBL/GenBank/DDBJ databases">
        <title>Whole-genome sequencing of Allorhizobium vitis.</title>
        <authorList>
            <person name="Gan H.M."/>
            <person name="Szegedi E."/>
            <person name="Burr T."/>
            <person name="Savka M.A."/>
        </authorList>
    </citation>
    <scope>NUCLEOTIDE SEQUENCE [LARGE SCALE GENOMIC DNA]</scope>
    <source>
        <strain evidence="1 2">CG415</strain>
    </source>
</reference>
<dbReference type="Pfam" id="PF06067">
    <property type="entry name" value="DUF932"/>
    <property type="match status" value="1"/>
</dbReference>
<dbReference type="EMBL" id="WPHU01000009">
    <property type="protein sequence ID" value="MVA58479.1"/>
    <property type="molecule type" value="Genomic_DNA"/>
</dbReference>
<accession>A0A7K1RKS3</accession>